<evidence type="ECO:0000313" key="3">
    <source>
        <dbReference type="EMBL" id="MFC5455686.1"/>
    </source>
</evidence>
<dbReference type="InterPro" id="IPR050194">
    <property type="entry name" value="Glycosyltransferase_grp1"/>
</dbReference>
<dbReference type="Proteomes" id="UP001596052">
    <property type="component" value="Unassembled WGS sequence"/>
</dbReference>
<feature type="domain" description="Glycosyl transferase family 1" evidence="1">
    <location>
        <begin position="193"/>
        <end position="362"/>
    </location>
</feature>
<accession>A0ABW0KT29</accession>
<evidence type="ECO:0000313" key="4">
    <source>
        <dbReference type="Proteomes" id="UP001596052"/>
    </source>
</evidence>
<keyword evidence="3" id="KW-0328">Glycosyltransferase</keyword>
<name>A0ABW0KT29_9BACT</name>
<dbReference type="EC" id="2.4.-.-" evidence="3"/>
<gene>
    <name evidence="3" type="ORF">ACFQDI_12530</name>
</gene>
<dbReference type="PANTHER" id="PTHR45947">
    <property type="entry name" value="SULFOQUINOVOSYL TRANSFERASE SQD2"/>
    <property type="match status" value="1"/>
</dbReference>
<evidence type="ECO:0000259" key="2">
    <source>
        <dbReference type="Pfam" id="PF13579"/>
    </source>
</evidence>
<dbReference type="PANTHER" id="PTHR45947:SF13">
    <property type="entry name" value="TRANSFERASE"/>
    <property type="match status" value="1"/>
</dbReference>
<dbReference type="EMBL" id="JBHSMQ010000004">
    <property type="protein sequence ID" value="MFC5455686.1"/>
    <property type="molecule type" value="Genomic_DNA"/>
</dbReference>
<dbReference type="RefSeq" id="WP_377167011.1">
    <property type="nucleotide sequence ID" value="NZ_JBHSMQ010000004.1"/>
</dbReference>
<dbReference type="Gene3D" id="3.40.50.2000">
    <property type="entry name" value="Glycogen Phosphorylase B"/>
    <property type="match status" value="2"/>
</dbReference>
<dbReference type="SUPFAM" id="SSF53756">
    <property type="entry name" value="UDP-Glycosyltransferase/glycogen phosphorylase"/>
    <property type="match status" value="1"/>
</dbReference>
<feature type="domain" description="Glycosyltransferase subfamily 4-like N-terminal" evidence="2">
    <location>
        <begin position="33"/>
        <end position="175"/>
    </location>
</feature>
<keyword evidence="3" id="KW-0808">Transferase</keyword>
<dbReference type="Pfam" id="PF00534">
    <property type="entry name" value="Glycos_transf_1"/>
    <property type="match status" value="1"/>
</dbReference>
<dbReference type="InterPro" id="IPR028098">
    <property type="entry name" value="Glyco_trans_4-like_N"/>
</dbReference>
<dbReference type="GO" id="GO:0016757">
    <property type="term" value="F:glycosyltransferase activity"/>
    <property type="evidence" value="ECO:0007669"/>
    <property type="project" value="UniProtKB-KW"/>
</dbReference>
<comment type="caution">
    <text evidence="3">The sequence shown here is derived from an EMBL/GenBank/DDBJ whole genome shotgun (WGS) entry which is preliminary data.</text>
</comment>
<proteinExistence type="predicted"/>
<keyword evidence="4" id="KW-1185">Reference proteome</keyword>
<organism evidence="3 4">
    <name type="scientific">Prosthecobacter fluviatilis</name>
    <dbReference type="NCBI Taxonomy" id="445931"/>
    <lineage>
        <taxon>Bacteria</taxon>
        <taxon>Pseudomonadati</taxon>
        <taxon>Verrucomicrobiota</taxon>
        <taxon>Verrucomicrobiia</taxon>
        <taxon>Verrucomicrobiales</taxon>
        <taxon>Verrucomicrobiaceae</taxon>
        <taxon>Prosthecobacter</taxon>
    </lineage>
</organism>
<dbReference type="Pfam" id="PF13579">
    <property type="entry name" value="Glyco_trans_4_4"/>
    <property type="match status" value="1"/>
</dbReference>
<dbReference type="InterPro" id="IPR001296">
    <property type="entry name" value="Glyco_trans_1"/>
</dbReference>
<evidence type="ECO:0000259" key="1">
    <source>
        <dbReference type="Pfam" id="PF00534"/>
    </source>
</evidence>
<reference evidence="4" key="1">
    <citation type="journal article" date="2019" name="Int. J. Syst. Evol. Microbiol.">
        <title>The Global Catalogue of Microorganisms (GCM) 10K type strain sequencing project: providing services to taxonomists for standard genome sequencing and annotation.</title>
        <authorList>
            <consortium name="The Broad Institute Genomics Platform"/>
            <consortium name="The Broad Institute Genome Sequencing Center for Infectious Disease"/>
            <person name="Wu L."/>
            <person name="Ma J."/>
        </authorList>
    </citation>
    <scope>NUCLEOTIDE SEQUENCE [LARGE SCALE GENOMIC DNA]</scope>
    <source>
        <strain evidence="4">CGMCC 4.1469</strain>
    </source>
</reference>
<sequence length="391" mass="43401">MNLTIIHAIHSIDPAHGGTTEAVRLLSRTPAHLRSVVISSDDPETRWGSDWPCEVRLLGPAKSKFGWTPNWGAGLGELLQPGAVVVVHGLWQYHAVAAARAADKAGVPVIIYPHGMLDPWALRQSRWLKLTAWWAFNRRVFRLASCVCFTTEDERRLAAPKLRNIRARQVVVPLGVEGPPASTESLRLECEPSHPAQSGKRIFLFLGRLHPKKGCDLLLEAFARWREAHDAGRTVHLRFVGPPCTDHFMQRLVTQCADLGLKMDEDVSFAGGVNGRGKWRELAAAEVLVLPSHQENFGIVVAEALACQVPVLLSDKVNTAPFIEEYSAGLVADDSVAGTLQLLQGWSAKSADEKMHCRENARRLYLAHFDMEKARRRFLDVVEDMQAGKRC</sequence>
<protein>
    <submittedName>
        <fullName evidence="3">Glycosyltransferase</fullName>
        <ecNumber evidence="3">2.4.-.-</ecNumber>
    </submittedName>
</protein>